<dbReference type="InterPro" id="IPR036390">
    <property type="entry name" value="WH_DNA-bd_sf"/>
</dbReference>
<dbReference type="Proteomes" id="UP000023268">
    <property type="component" value="Unassembled WGS sequence"/>
</dbReference>
<feature type="domain" description="HTH crp-type" evidence="5">
    <location>
        <begin position="142"/>
        <end position="208"/>
    </location>
</feature>
<dbReference type="InterPro" id="IPR000595">
    <property type="entry name" value="cNMP-bd_dom"/>
</dbReference>
<evidence type="ECO:0000256" key="3">
    <source>
        <dbReference type="ARBA" id="ARBA00023163"/>
    </source>
</evidence>
<dbReference type="PANTHER" id="PTHR24567">
    <property type="entry name" value="CRP FAMILY TRANSCRIPTIONAL REGULATORY PROTEIN"/>
    <property type="match status" value="1"/>
</dbReference>
<dbReference type="Gene3D" id="1.10.10.10">
    <property type="entry name" value="Winged helix-like DNA-binding domain superfamily/Winged helix DNA-binding domain"/>
    <property type="match status" value="1"/>
</dbReference>
<dbReference type="GO" id="GO:0003700">
    <property type="term" value="F:DNA-binding transcription factor activity"/>
    <property type="evidence" value="ECO:0007669"/>
    <property type="project" value="TreeGrafter"/>
</dbReference>
<dbReference type="GO" id="GO:0003677">
    <property type="term" value="F:DNA binding"/>
    <property type="evidence" value="ECO:0007669"/>
    <property type="project" value="UniProtKB-KW"/>
</dbReference>
<comment type="caution">
    <text evidence="6">The sequence shown here is derived from an EMBL/GenBank/DDBJ whole genome shotgun (WGS) entry which is preliminary data.</text>
</comment>
<sequence length="230" mass="25625">MKSSGNRLIQSLPRKDRAQFMAGCQSIDVQLSEVLCESGQAMRHVYFPVDCFISLIASNEGRPSLEVGMIGSEGMLGEHLLLGESLAPFHGLVQGPGATWQMKTSMFRQQLHDSTALVRIVQRYLHVRMTQLGNQAVCVHFHQVSPRLARWLLMSQDRSHADSFHMTHEFMAYLLGVRRVGITKAASSLQRDGLIKYHHGFLSVLDRPGLEAAACSCYAKDAAAYDRLLP</sequence>
<organism evidence="6 7">
    <name type="scientific">Hylemonella gracilis str. Niagara R</name>
    <dbReference type="NCBI Taxonomy" id="1458275"/>
    <lineage>
        <taxon>Bacteria</taxon>
        <taxon>Pseudomonadati</taxon>
        <taxon>Pseudomonadota</taxon>
        <taxon>Betaproteobacteria</taxon>
        <taxon>Burkholderiales</taxon>
        <taxon>Comamonadaceae</taxon>
        <taxon>Hylemonella</taxon>
    </lineage>
</organism>
<keyword evidence="3" id="KW-0804">Transcription</keyword>
<dbReference type="InterPro" id="IPR036388">
    <property type="entry name" value="WH-like_DNA-bd_sf"/>
</dbReference>
<dbReference type="PANTHER" id="PTHR24567:SF74">
    <property type="entry name" value="HTH-TYPE TRANSCRIPTIONAL REGULATOR ARCR"/>
    <property type="match status" value="1"/>
</dbReference>
<dbReference type="PROSITE" id="PS51063">
    <property type="entry name" value="HTH_CRP_2"/>
    <property type="match status" value="1"/>
</dbReference>
<dbReference type="eggNOG" id="COG0664">
    <property type="taxonomic scope" value="Bacteria"/>
</dbReference>
<dbReference type="InterPro" id="IPR012318">
    <property type="entry name" value="HTH_CRP"/>
</dbReference>
<dbReference type="OrthoDB" id="8969464at2"/>
<dbReference type="RefSeq" id="WP_035605493.1">
    <property type="nucleotide sequence ID" value="NZ_JEMG01000001.1"/>
</dbReference>
<evidence type="ECO:0000313" key="6">
    <source>
        <dbReference type="EMBL" id="EYC50510.1"/>
    </source>
</evidence>
<dbReference type="InterPro" id="IPR014710">
    <property type="entry name" value="RmlC-like_jellyroll"/>
</dbReference>
<reference evidence="6 7" key="1">
    <citation type="submission" date="2014-02" db="EMBL/GenBank/DDBJ databases">
        <title>Draft Genome of Hylemonella gracilis isolated from the Niagara River.</title>
        <authorList>
            <person name="Pawlowski D.R."/>
            <person name="Koudelka G.B."/>
        </authorList>
    </citation>
    <scope>NUCLEOTIDE SEQUENCE [LARGE SCALE GENOMIC DNA]</scope>
    <source>
        <strain evidence="6 7">Niagara R</strain>
    </source>
</reference>
<evidence type="ECO:0000256" key="2">
    <source>
        <dbReference type="ARBA" id="ARBA00023125"/>
    </source>
</evidence>
<gene>
    <name evidence="6" type="ORF">AZ34_05165</name>
</gene>
<protein>
    <submittedName>
        <fullName evidence="6">Crp/Fnr family transcriptional regulator</fullName>
    </submittedName>
</protein>
<name>A0A016XF34_9BURK</name>
<keyword evidence="2" id="KW-0238">DNA-binding</keyword>
<keyword evidence="1" id="KW-0805">Transcription regulation</keyword>
<proteinExistence type="predicted"/>
<dbReference type="STRING" id="1458275.AZ34_05165"/>
<accession>A0A016XF34</accession>
<evidence type="ECO:0000259" key="5">
    <source>
        <dbReference type="PROSITE" id="PS51063"/>
    </source>
</evidence>
<dbReference type="EMBL" id="JEMG01000001">
    <property type="protein sequence ID" value="EYC50510.1"/>
    <property type="molecule type" value="Genomic_DNA"/>
</dbReference>
<dbReference type="PROSITE" id="PS50042">
    <property type="entry name" value="CNMP_BINDING_3"/>
    <property type="match status" value="1"/>
</dbReference>
<evidence type="ECO:0000256" key="1">
    <source>
        <dbReference type="ARBA" id="ARBA00023015"/>
    </source>
</evidence>
<dbReference type="InterPro" id="IPR018490">
    <property type="entry name" value="cNMP-bd_dom_sf"/>
</dbReference>
<dbReference type="Pfam" id="PF13545">
    <property type="entry name" value="HTH_Crp_2"/>
    <property type="match status" value="1"/>
</dbReference>
<dbReference type="Gene3D" id="2.60.120.10">
    <property type="entry name" value="Jelly Rolls"/>
    <property type="match status" value="1"/>
</dbReference>
<dbReference type="AlphaFoldDB" id="A0A016XF34"/>
<dbReference type="SUPFAM" id="SSF46785">
    <property type="entry name" value="Winged helix' DNA-binding domain"/>
    <property type="match status" value="1"/>
</dbReference>
<evidence type="ECO:0000259" key="4">
    <source>
        <dbReference type="PROSITE" id="PS50042"/>
    </source>
</evidence>
<evidence type="ECO:0000313" key="7">
    <source>
        <dbReference type="Proteomes" id="UP000023268"/>
    </source>
</evidence>
<dbReference type="SUPFAM" id="SSF51206">
    <property type="entry name" value="cAMP-binding domain-like"/>
    <property type="match status" value="1"/>
</dbReference>
<feature type="domain" description="Cyclic nucleotide-binding" evidence="4">
    <location>
        <begin position="8"/>
        <end position="119"/>
    </location>
</feature>
<dbReference type="GO" id="GO:0005829">
    <property type="term" value="C:cytosol"/>
    <property type="evidence" value="ECO:0007669"/>
    <property type="project" value="TreeGrafter"/>
</dbReference>
<dbReference type="InterPro" id="IPR050397">
    <property type="entry name" value="Env_Response_Regulators"/>
</dbReference>